<evidence type="ECO:0000313" key="1">
    <source>
        <dbReference type="EMBL" id="PCK19925.1"/>
    </source>
</evidence>
<reference evidence="1 2" key="1">
    <citation type="submission" date="2017-06" db="EMBL/GenBank/DDBJ databases">
        <title>Draft Genome Sequence of Bacillus sp Strain 36R Isolated from saline sediment at Atanasia, Sonora, Mexico.</title>
        <authorList>
            <person name="Sanchez Diaz R."/>
            <person name="Quiroz Macias M.E."/>
            <person name="Ibarra Gamez J.C."/>
            <person name="Enciso Ibarra J."/>
            <person name="Gomez Gil B."/>
            <person name="Galaviz Silva L."/>
        </authorList>
    </citation>
    <scope>NUCLEOTIDE SEQUENCE [LARGE SCALE GENOMIC DNA]</scope>
    <source>
        <strain evidence="1 2">36R_ATNSAL</strain>
    </source>
</reference>
<evidence type="ECO:0000313" key="2">
    <source>
        <dbReference type="Proteomes" id="UP000228754"/>
    </source>
</evidence>
<comment type="caution">
    <text evidence="1">The sequence shown here is derived from an EMBL/GenBank/DDBJ whole genome shotgun (WGS) entry which is preliminary data.</text>
</comment>
<dbReference type="Proteomes" id="UP000228754">
    <property type="component" value="Unassembled WGS sequence"/>
</dbReference>
<accession>A0A2A5IRI8</accession>
<proteinExistence type="predicted"/>
<organism evidence="1 2">
    <name type="scientific">Bacillus pumilus</name>
    <name type="common">Bacillus mesentericus</name>
    <dbReference type="NCBI Taxonomy" id="1408"/>
    <lineage>
        <taxon>Bacteria</taxon>
        <taxon>Bacillati</taxon>
        <taxon>Bacillota</taxon>
        <taxon>Bacilli</taxon>
        <taxon>Bacillales</taxon>
        <taxon>Bacillaceae</taxon>
        <taxon>Bacillus</taxon>
    </lineage>
</organism>
<dbReference type="AlphaFoldDB" id="A0A2A5IRI8"/>
<gene>
    <name evidence="1" type="ORF">CEY02_15960</name>
</gene>
<name>A0A2A5IRI8_BACPU</name>
<dbReference type="EMBL" id="NKHG01000111">
    <property type="protein sequence ID" value="PCK19925.1"/>
    <property type="molecule type" value="Genomic_DNA"/>
</dbReference>
<sequence>MATKICGVTVNSLLSHGHHAPFIIKQPFRQYTFEYELLNISYTEITVKERHFLSEKVYS</sequence>
<protein>
    <submittedName>
        <fullName evidence="1">Uncharacterized protein</fullName>
    </submittedName>
</protein>